<dbReference type="HOGENOM" id="CLU_2403243_0_0_1"/>
<evidence type="ECO:0000256" key="1">
    <source>
        <dbReference type="SAM" id="SignalP"/>
    </source>
</evidence>
<protein>
    <submittedName>
        <fullName evidence="2">Uncharacterized protein</fullName>
    </submittedName>
</protein>
<dbReference type="Proteomes" id="UP000007306">
    <property type="component" value="Chromosome 2"/>
</dbReference>
<dbReference type="Gramene" id="ORGLA02G0272700.1">
    <property type="protein sequence ID" value="ORGLA02G0272700.1"/>
    <property type="gene ID" value="ORGLA02G0272700"/>
</dbReference>
<organism evidence="2 3">
    <name type="scientific">Oryza glaberrima</name>
    <name type="common">African rice</name>
    <dbReference type="NCBI Taxonomy" id="4538"/>
    <lineage>
        <taxon>Eukaryota</taxon>
        <taxon>Viridiplantae</taxon>
        <taxon>Streptophyta</taxon>
        <taxon>Embryophyta</taxon>
        <taxon>Tracheophyta</taxon>
        <taxon>Spermatophyta</taxon>
        <taxon>Magnoliopsida</taxon>
        <taxon>Liliopsida</taxon>
        <taxon>Poales</taxon>
        <taxon>Poaceae</taxon>
        <taxon>BOP clade</taxon>
        <taxon>Oryzoideae</taxon>
        <taxon>Oryzeae</taxon>
        <taxon>Oryzinae</taxon>
        <taxon>Oryza</taxon>
    </lineage>
</organism>
<proteinExistence type="predicted"/>
<dbReference type="AlphaFoldDB" id="I1P421"/>
<feature type="signal peptide" evidence="1">
    <location>
        <begin position="1"/>
        <end position="27"/>
    </location>
</feature>
<reference evidence="2 3" key="2">
    <citation type="submission" date="2018-04" db="EMBL/GenBank/DDBJ databases">
        <title>OglaRS2 (Oryza glaberrima Reference Sequence Version 2).</title>
        <authorList>
            <person name="Zhang J."/>
            <person name="Kudrna D."/>
            <person name="Lee S."/>
            <person name="Talag J."/>
            <person name="Rajasekar S."/>
            <person name="Wing R.A."/>
        </authorList>
    </citation>
    <scope>NUCLEOTIDE SEQUENCE [LARGE SCALE GENOMIC DNA]</scope>
    <source>
        <strain evidence="2 3">cv. IRGC 96717</strain>
    </source>
</reference>
<dbReference type="PANTHER" id="PTHR35547:SF1">
    <property type="entry name" value="OS02G0737401 PROTEIN"/>
    <property type="match status" value="1"/>
</dbReference>
<reference evidence="2" key="1">
    <citation type="submission" date="2015-06" db="UniProtKB">
        <authorList>
            <consortium name="EnsemblPlants"/>
        </authorList>
    </citation>
    <scope>IDENTIFICATION</scope>
</reference>
<keyword evidence="1" id="KW-0732">Signal</keyword>
<dbReference type="EnsemblPlants" id="ORGLA02G0272700.1">
    <property type="protein sequence ID" value="ORGLA02G0272700.1"/>
    <property type="gene ID" value="ORGLA02G0272700"/>
</dbReference>
<accession>I1P421</accession>
<sequence>MAVLIRKLVLSLIVMVMVFLVVSGTAAARPLVGQEWAGEDTAGDDSVVVRFLRQLYLHKLAGPGIEIFLLKRSCGVEISMDNPAAVYRKAYIK</sequence>
<evidence type="ECO:0000313" key="3">
    <source>
        <dbReference type="Proteomes" id="UP000007306"/>
    </source>
</evidence>
<feature type="chain" id="PRO_5003648558" evidence="1">
    <location>
        <begin position="28"/>
        <end position="93"/>
    </location>
</feature>
<evidence type="ECO:0000313" key="2">
    <source>
        <dbReference type="EnsemblPlants" id="ORGLA02G0272700.1"/>
    </source>
</evidence>
<keyword evidence="3" id="KW-1185">Reference proteome</keyword>
<dbReference type="eggNOG" id="ENOG502R3PA">
    <property type="taxonomic scope" value="Eukaryota"/>
</dbReference>
<name>I1P421_ORYGL</name>
<dbReference type="PANTHER" id="PTHR35547">
    <property type="entry name" value="OS06G0249350 PROTEIN-RELATED"/>
    <property type="match status" value="1"/>
</dbReference>